<evidence type="ECO:0000256" key="1">
    <source>
        <dbReference type="SAM" id="SignalP"/>
    </source>
</evidence>
<dbReference type="EMBL" id="WJQU01000002">
    <property type="protein sequence ID" value="KAJ6644064.1"/>
    <property type="molecule type" value="Genomic_DNA"/>
</dbReference>
<reference evidence="2" key="1">
    <citation type="submission" date="2022-07" db="EMBL/GenBank/DDBJ databases">
        <authorList>
            <person name="Trinca V."/>
            <person name="Uliana J.V.C."/>
            <person name="Torres T.T."/>
            <person name="Ward R.J."/>
            <person name="Monesi N."/>
        </authorList>
    </citation>
    <scope>NUCLEOTIDE SEQUENCE</scope>
    <source>
        <strain evidence="2">HSMRA1968</strain>
        <tissue evidence="2">Whole embryos</tissue>
    </source>
</reference>
<keyword evidence="3" id="KW-1185">Reference proteome</keyword>
<comment type="caution">
    <text evidence="2">The sequence shown here is derived from an EMBL/GenBank/DDBJ whole genome shotgun (WGS) entry which is preliminary data.</text>
</comment>
<dbReference type="Proteomes" id="UP001151699">
    <property type="component" value="Chromosome B"/>
</dbReference>
<organism evidence="2 3">
    <name type="scientific">Pseudolycoriella hygida</name>
    <dbReference type="NCBI Taxonomy" id="35572"/>
    <lineage>
        <taxon>Eukaryota</taxon>
        <taxon>Metazoa</taxon>
        <taxon>Ecdysozoa</taxon>
        <taxon>Arthropoda</taxon>
        <taxon>Hexapoda</taxon>
        <taxon>Insecta</taxon>
        <taxon>Pterygota</taxon>
        <taxon>Neoptera</taxon>
        <taxon>Endopterygota</taxon>
        <taxon>Diptera</taxon>
        <taxon>Nematocera</taxon>
        <taxon>Sciaroidea</taxon>
        <taxon>Sciaridae</taxon>
        <taxon>Pseudolycoriella</taxon>
    </lineage>
</organism>
<gene>
    <name evidence="2" type="ORF">Bhyg_09030</name>
</gene>
<feature type="signal peptide" evidence="1">
    <location>
        <begin position="1"/>
        <end position="18"/>
    </location>
</feature>
<accession>A0A9Q0N7K6</accession>
<feature type="chain" id="PRO_5040400484" evidence="1">
    <location>
        <begin position="19"/>
        <end position="130"/>
    </location>
</feature>
<proteinExistence type="predicted"/>
<protein>
    <submittedName>
        <fullName evidence="2">Uncharacterized protein</fullName>
    </submittedName>
</protein>
<evidence type="ECO:0000313" key="3">
    <source>
        <dbReference type="Proteomes" id="UP001151699"/>
    </source>
</evidence>
<keyword evidence="1" id="KW-0732">Signal</keyword>
<name>A0A9Q0N7K6_9DIPT</name>
<sequence length="130" mass="14876">MTSIRIFLFMACVALVFCKRQYYPKVKCHWTGCEGLALSGLTICKSYGYDFYTGAMGFTECPLLAPKVQCCKLDPLWPGCKWTSDCYFTDPKLACGTEFGNEFEYRRNISCGYFGSARYECCPDKNDMER</sequence>
<dbReference type="AlphaFoldDB" id="A0A9Q0N7K6"/>
<evidence type="ECO:0000313" key="2">
    <source>
        <dbReference type="EMBL" id="KAJ6644064.1"/>
    </source>
</evidence>